<accession>A0ACB9CB42</accession>
<organism evidence="1 2">
    <name type="scientific">Smallanthus sonchifolius</name>
    <dbReference type="NCBI Taxonomy" id="185202"/>
    <lineage>
        <taxon>Eukaryota</taxon>
        <taxon>Viridiplantae</taxon>
        <taxon>Streptophyta</taxon>
        <taxon>Embryophyta</taxon>
        <taxon>Tracheophyta</taxon>
        <taxon>Spermatophyta</taxon>
        <taxon>Magnoliopsida</taxon>
        <taxon>eudicotyledons</taxon>
        <taxon>Gunneridae</taxon>
        <taxon>Pentapetalae</taxon>
        <taxon>asterids</taxon>
        <taxon>campanulids</taxon>
        <taxon>Asterales</taxon>
        <taxon>Asteraceae</taxon>
        <taxon>Asteroideae</taxon>
        <taxon>Heliantheae alliance</taxon>
        <taxon>Millerieae</taxon>
        <taxon>Smallanthus</taxon>
    </lineage>
</organism>
<evidence type="ECO:0000313" key="2">
    <source>
        <dbReference type="Proteomes" id="UP001056120"/>
    </source>
</evidence>
<evidence type="ECO:0000313" key="1">
    <source>
        <dbReference type="EMBL" id="KAI3731484.1"/>
    </source>
</evidence>
<reference evidence="2" key="1">
    <citation type="journal article" date="2022" name="Mol. Ecol. Resour.">
        <title>The genomes of chicory, endive, great burdock and yacon provide insights into Asteraceae palaeo-polyploidization history and plant inulin production.</title>
        <authorList>
            <person name="Fan W."/>
            <person name="Wang S."/>
            <person name="Wang H."/>
            <person name="Wang A."/>
            <person name="Jiang F."/>
            <person name="Liu H."/>
            <person name="Zhao H."/>
            <person name="Xu D."/>
            <person name="Zhang Y."/>
        </authorList>
    </citation>
    <scope>NUCLEOTIDE SEQUENCE [LARGE SCALE GENOMIC DNA]</scope>
    <source>
        <strain evidence="2">cv. Yunnan</strain>
    </source>
</reference>
<comment type="caution">
    <text evidence="1">The sequence shown here is derived from an EMBL/GenBank/DDBJ whole genome shotgun (WGS) entry which is preliminary data.</text>
</comment>
<name>A0ACB9CB42_9ASTR</name>
<proteinExistence type="predicted"/>
<sequence>MECAAKGSRRRCSGPANRRCDGCGAVFYCSVSHQISHWNIHKEECGRLKRQMSCVELLNDFPFTFSREATYQVCEKVETRCSLLDKLGIHRAGIWICECSCGSSIFSLDHLSFIPLIGKSDKGWSLSSRLCPCRGPLSIVKKQLCSWSEYYEWRGIPLDSPVALLLHWPLTIYQAIQLAFVEQLIPETTDELCIHYLGPERELYQTAVFGELHALLPGVQVHIDFVGPAVPHDRDGETISLCSYEHCMEANCSCKSHKSEFSSHTNTEKPSKMTLRFHSGYYHDRYEELTKVFLPELIIAPNAGVAAYKSWLPTIELIREIEIPAIFSDYCEEACHLAANCISSVTGAPPTIPVQLNPFRQPLAVEDSALLLPCYSNCFLFGI</sequence>
<gene>
    <name evidence="1" type="ORF">L1987_62672</name>
</gene>
<dbReference type="EMBL" id="CM042038">
    <property type="protein sequence ID" value="KAI3731484.1"/>
    <property type="molecule type" value="Genomic_DNA"/>
</dbReference>
<dbReference type="Proteomes" id="UP001056120">
    <property type="component" value="Linkage Group LG21"/>
</dbReference>
<reference evidence="1 2" key="2">
    <citation type="journal article" date="2022" name="Mol. Ecol. Resour.">
        <title>The genomes of chicory, endive, great burdock and yacon provide insights into Asteraceae paleo-polyploidization history and plant inulin production.</title>
        <authorList>
            <person name="Fan W."/>
            <person name="Wang S."/>
            <person name="Wang H."/>
            <person name="Wang A."/>
            <person name="Jiang F."/>
            <person name="Liu H."/>
            <person name="Zhao H."/>
            <person name="Xu D."/>
            <person name="Zhang Y."/>
        </authorList>
    </citation>
    <scope>NUCLEOTIDE SEQUENCE [LARGE SCALE GENOMIC DNA]</scope>
    <source>
        <strain evidence="2">cv. Yunnan</strain>
        <tissue evidence="1">Leaves</tissue>
    </source>
</reference>
<keyword evidence="2" id="KW-1185">Reference proteome</keyword>
<protein>
    <submittedName>
        <fullName evidence="1">Uncharacterized protein</fullName>
    </submittedName>
</protein>